<dbReference type="PANTHER" id="PTHR45339">
    <property type="entry name" value="HYBRID SIGNAL TRANSDUCTION HISTIDINE KINASE J"/>
    <property type="match status" value="1"/>
</dbReference>
<evidence type="ECO:0000256" key="3">
    <source>
        <dbReference type="SAM" id="MobiDB-lite"/>
    </source>
</evidence>
<keyword evidence="6" id="KW-1185">Reference proteome</keyword>
<dbReference type="Gene3D" id="3.40.50.2300">
    <property type="match status" value="1"/>
</dbReference>
<dbReference type="CDD" id="cd17546">
    <property type="entry name" value="REC_hyHK_CKI1_RcsC-like"/>
    <property type="match status" value="1"/>
</dbReference>
<organism evidence="5 6">
    <name type="scientific">Cetraspora pellucida</name>
    <dbReference type="NCBI Taxonomy" id="1433469"/>
    <lineage>
        <taxon>Eukaryota</taxon>
        <taxon>Fungi</taxon>
        <taxon>Fungi incertae sedis</taxon>
        <taxon>Mucoromycota</taxon>
        <taxon>Glomeromycotina</taxon>
        <taxon>Glomeromycetes</taxon>
        <taxon>Diversisporales</taxon>
        <taxon>Gigasporaceae</taxon>
        <taxon>Cetraspora</taxon>
    </lineage>
</organism>
<protein>
    <submittedName>
        <fullName evidence="5">13194_t:CDS:1</fullName>
    </submittedName>
</protein>
<evidence type="ECO:0000313" key="5">
    <source>
        <dbReference type="EMBL" id="CAG8665591.1"/>
    </source>
</evidence>
<name>A0A9N9HAI0_9GLOM</name>
<reference evidence="5" key="1">
    <citation type="submission" date="2021-06" db="EMBL/GenBank/DDBJ databases">
        <authorList>
            <person name="Kallberg Y."/>
            <person name="Tangrot J."/>
            <person name="Rosling A."/>
        </authorList>
    </citation>
    <scope>NUCLEOTIDE SEQUENCE</scope>
    <source>
        <strain evidence="5">FL966</strain>
    </source>
</reference>
<comment type="caution">
    <text evidence="5">The sequence shown here is derived from an EMBL/GenBank/DDBJ whole genome shotgun (WGS) entry which is preliminary data.</text>
</comment>
<dbReference type="EMBL" id="CAJVQA010008027">
    <property type="protein sequence ID" value="CAG8665591.1"/>
    <property type="molecule type" value="Genomic_DNA"/>
</dbReference>
<sequence>DESIGDSDLYRDEIPVSDLVYNFDWSKTPLGPISSWAPSLKSTVDLCLHSVFPIAVYCGPELILIYNQMYRPILKTKHPKAMGLPAKEAWPEIYDEDLGAKTVESSCHMVAATLHDNNEDIPFALIYLIEADETNNKTQIARLVSTTFDEDLETIGGADGVDELVFTIVVRTGDHEIITLPNDTKAILLPVTTSTGKSEGDKDAMDIDDEFENDFNKRISMNLDDEKAKKYQFPFDDISNQNFANHEVVAFAASDSDEQNMKGLKFQYSYGSDLQAEGEAGASTSGEGIKPLLEHIIKDSLDYSRETDVTVLMNFTSVPVTTISHVPDVLNTSTRSKRVLIVDYSDLSRQTLVKLVEGSVERINAFSSCEECITTVKSWREQYQHEALCDIAFFNVRENNSEEIKNSAKELRRICDDNLCIVLIVFWSANGRTLGQNLLQEIGGKTCMICKPVMQKRLVHCLYSRDFASESYAPTTHHEYYSSVKPLADLRIEDFYRNNRPPFSDETVKESSNMEKSPMPVSSEGSAKSTIERIRKEDLPAVNIPTAESSVKDKGKSVETAQSGTKRMADDETENVTAPTDDRASKFRFRPVSKSKCILCVEDNPINLKVIQHQLSKLGYPSLCATNGQEAVNLIESEYSNYSQDSSTSDESNPGRIALILMDCAMPIMSGFDASRAIRTMNTPISNVPIIALTASAVQGTKEQCLESGMNDYLTKPLKIAKLKEMLDQWLGNNESNE</sequence>
<dbReference type="SMART" id="SM00448">
    <property type="entry name" value="REC"/>
    <property type="match status" value="1"/>
</dbReference>
<feature type="region of interest" description="Disordered" evidence="3">
    <location>
        <begin position="547"/>
        <end position="579"/>
    </location>
</feature>
<gene>
    <name evidence="5" type="ORF">CPELLU_LOCUS10010</name>
</gene>
<evidence type="ECO:0000313" key="6">
    <source>
        <dbReference type="Proteomes" id="UP000789759"/>
    </source>
</evidence>
<feature type="region of interest" description="Disordered" evidence="3">
    <location>
        <begin position="501"/>
        <end position="528"/>
    </location>
</feature>
<dbReference type="SUPFAM" id="SSF52172">
    <property type="entry name" value="CheY-like"/>
    <property type="match status" value="1"/>
</dbReference>
<feature type="non-terminal residue" evidence="5">
    <location>
        <position position="1"/>
    </location>
</feature>
<accession>A0A9N9HAI0</accession>
<feature type="modified residue" description="4-aspartylphosphate" evidence="2">
    <location>
        <position position="663"/>
    </location>
</feature>
<dbReference type="PROSITE" id="PS50110">
    <property type="entry name" value="RESPONSE_REGULATORY"/>
    <property type="match status" value="1"/>
</dbReference>
<dbReference type="InterPro" id="IPR011006">
    <property type="entry name" value="CheY-like_superfamily"/>
</dbReference>
<dbReference type="PANTHER" id="PTHR45339:SF5">
    <property type="entry name" value="HISTIDINE KINASE"/>
    <property type="match status" value="1"/>
</dbReference>
<feature type="domain" description="Response regulatory" evidence="4">
    <location>
        <begin position="597"/>
        <end position="731"/>
    </location>
</feature>
<dbReference type="GO" id="GO:0000160">
    <property type="term" value="P:phosphorelay signal transduction system"/>
    <property type="evidence" value="ECO:0007669"/>
    <property type="project" value="InterPro"/>
</dbReference>
<evidence type="ECO:0000256" key="1">
    <source>
        <dbReference type="ARBA" id="ARBA00022553"/>
    </source>
</evidence>
<evidence type="ECO:0000256" key="2">
    <source>
        <dbReference type="PROSITE-ProRule" id="PRU00169"/>
    </source>
</evidence>
<dbReference type="InterPro" id="IPR001789">
    <property type="entry name" value="Sig_transdc_resp-reg_receiver"/>
</dbReference>
<dbReference type="AlphaFoldDB" id="A0A9N9HAI0"/>
<proteinExistence type="predicted"/>
<keyword evidence="1 2" id="KW-0597">Phosphoprotein</keyword>
<dbReference type="Proteomes" id="UP000789759">
    <property type="component" value="Unassembled WGS sequence"/>
</dbReference>
<dbReference type="OrthoDB" id="5378913at2759"/>
<dbReference type="Pfam" id="PF00072">
    <property type="entry name" value="Response_reg"/>
    <property type="match status" value="1"/>
</dbReference>
<evidence type="ECO:0000259" key="4">
    <source>
        <dbReference type="PROSITE" id="PS50110"/>
    </source>
</evidence>